<reference evidence="2" key="2">
    <citation type="journal article" date="2024" name="Plant">
        <title>Genomic evolution and insights into agronomic trait innovations of Sesamum species.</title>
        <authorList>
            <person name="Miao H."/>
            <person name="Wang L."/>
            <person name="Qu L."/>
            <person name="Liu H."/>
            <person name="Sun Y."/>
            <person name="Le M."/>
            <person name="Wang Q."/>
            <person name="Wei S."/>
            <person name="Zheng Y."/>
            <person name="Lin W."/>
            <person name="Duan Y."/>
            <person name="Cao H."/>
            <person name="Xiong S."/>
            <person name="Wang X."/>
            <person name="Wei L."/>
            <person name="Li C."/>
            <person name="Ma Q."/>
            <person name="Ju M."/>
            <person name="Zhao R."/>
            <person name="Li G."/>
            <person name="Mu C."/>
            <person name="Tian Q."/>
            <person name="Mei H."/>
            <person name="Zhang T."/>
            <person name="Gao T."/>
            <person name="Zhang H."/>
        </authorList>
    </citation>
    <scope>NUCLEOTIDE SEQUENCE</scope>
    <source>
        <strain evidence="2">KEN1</strain>
    </source>
</reference>
<comment type="caution">
    <text evidence="2">The sequence shown here is derived from an EMBL/GenBank/DDBJ whole genome shotgun (WGS) entry which is preliminary data.</text>
</comment>
<accession>A0AAW2XXB4</accession>
<feature type="region of interest" description="Disordered" evidence="1">
    <location>
        <begin position="1"/>
        <end position="20"/>
    </location>
</feature>
<feature type="compositionally biased region" description="Acidic residues" evidence="1">
    <location>
        <begin position="1"/>
        <end position="11"/>
    </location>
</feature>
<protein>
    <submittedName>
        <fullName evidence="2">Uncharacterized protein</fullName>
    </submittedName>
</protein>
<dbReference type="AlphaFoldDB" id="A0AAW2XXB4"/>
<reference evidence="2" key="1">
    <citation type="submission" date="2020-06" db="EMBL/GenBank/DDBJ databases">
        <authorList>
            <person name="Li T."/>
            <person name="Hu X."/>
            <person name="Zhang T."/>
            <person name="Song X."/>
            <person name="Zhang H."/>
            <person name="Dai N."/>
            <person name="Sheng W."/>
            <person name="Hou X."/>
            <person name="Wei L."/>
        </authorList>
    </citation>
    <scope>NUCLEOTIDE SEQUENCE</scope>
    <source>
        <strain evidence="2">KEN1</strain>
        <tissue evidence="2">Leaf</tissue>
    </source>
</reference>
<evidence type="ECO:0000256" key="1">
    <source>
        <dbReference type="SAM" id="MobiDB-lite"/>
    </source>
</evidence>
<gene>
    <name evidence="2" type="ORF">Slati_0492200</name>
</gene>
<organism evidence="2">
    <name type="scientific">Sesamum latifolium</name>
    <dbReference type="NCBI Taxonomy" id="2727402"/>
    <lineage>
        <taxon>Eukaryota</taxon>
        <taxon>Viridiplantae</taxon>
        <taxon>Streptophyta</taxon>
        <taxon>Embryophyta</taxon>
        <taxon>Tracheophyta</taxon>
        <taxon>Spermatophyta</taxon>
        <taxon>Magnoliopsida</taxon>
        <taxon>eudicotyledons</taxon>
        <taxon>Gunneridae</taxon>
        <taxon>Pentapetalae</taxon>
        <taxon>asterids</taxon>
        <taxon>lamiids</taxon>
        <taxon>Lamiales</taxon>
        <taxon>Pedaliaceae</taxon>
        <taxon>Sesamum</taxon>
    </lineage>
</organism>
<evidence type="ECO:0000313" key="2">
    <source>
        <dbReference type="EMBL" id="KAL0458650.1"/>
    </source>
</evidence>
<dbReference type="EMBL" id="JACGWN010000002">
    <property type="protein sequence ID" value="KAL0458650.1"/>
    <property type="molecule type" value="Genomic_DNA"/>
</dbReference>
<sequence>MDAPEKEDEGDIPVPPLPADMRQGFPGWSLKRFLQNDLPALSAFRKVFRMFITRLEEPLKMNDKASPSPKQ</sequence>
<proteinExistence type="predicted"/>
<name>A0AAW2XXB4_9LAMI</name>